<gene>
    <name evidence="1" type="ORF">ANCDUO_17934</name>
</gene>
<sequence>MKVEVVRDESCAKEPCPYYQKCRQTLKHVDAVDVYQTDSFIARTMKTLKTFVCECPPGFASEFSFKAPWMSIICTATA</sequence>
<dbReference type="EMBL" id="KN744913">
    <property type="protein sequence ID" value="KIH51971.1"/>
    <property type="molecule type" value="Genomic_DNA"/>
</dbReference>
<organism evidence="1 2">
    <name type="scientific">Ancylostoma duodenale</name>
    <dbReference type="NCBI Taxonomy" id="51022"/>
    <lineage>
        <taxon>Eukaryota</taxon>
        <taxon>Metazoa</taxon>
        <taxon>Ecdysozoa</taxon>
        <taxon>Nematoda</taxon>
        <taxon>Chromadorea</taxon>
        <taxon>Rhabditida</taxon>
        <taxon>Rhabditina</taxon>
        <taxon>Rhabditomorpha</taxon>
        <taxon>Strongyloidea</taxon>
        <taxon>Ancylostomatidae</taxon>
        <taxon>Ancylostomatinae</taxon>
        <taxon>Ancylostoma</taxon>
    </lineage>
</organism>
<accession>A0A0C2G4J4</accession>
<reference evidence="1 2" key="1">
    <citation type="submission" date="2013-12" db="EMBL/GenBank/DDBJ databases">
        <title>Draft genome of the parsitic nematode Ancylostoma duodenale.</title>
        <authorList>
            <person name="Mitreva M."/>
        </authorList>
    </citation>
    <scope>NUCLEOTIDE SEQUENCE [LARGE SCALE GENOMIC DNA]</scope>
    <source>
        <strain evidence="1 2">Zhejiang</strain>
    </source>
</reference>
<name>A0A0C2G4J4_9BILA</name>
<evidence type="ECO:0000313" key="2">
    <source>
        <dbReference type="Proteomes" id="UP000054047"/>
    </source>
</evidence>
<dbReference type="Proteomes" id="UP000054047">
    <property type="component" value="Unassembled WGS sequence"/>
</dbReference>
<proteinExistence type="predicted"/>
<dbReference type="AlphaFoldDB" id="A0A0C2G4J4"/>
<protein>
    <submittedName>
        <fullName evidence="1">Uncharacterized protein</fullName>
    </submittedName>
</protein>
<evidence type="ECO:0000313" key="1">
    <source>
        <dbReference type="EMBL" id="KIH51971.1"/>
    </source>
</evidence>
<dbReference type="OrthoDB" id="5854869at2759"/>
<keyword evidence="2" id="KW-1185">Reference proteome</keyword>
<dbReference type="Gene3D" id="2.10.25.10">
    <property type="entry name" value="Laminin"/>
    <property type="match status" value="1"/>
</dbReference>